<keyword evidence="1" id="KW-1133">Transmembrane helix</keyword>
<evidence type="ECO:0000256" key="1">
    <source>
        <dbReference type="SAM" id="Phobius"/>
    </source>
</evidence>
<feature type="transmembrane region" description="Helical" evidence="1">
    <location>
        <begin position="18"/>
        <end position="37"/>
    </location>
</feature>
<gene>
    <name evidence="2" type="ORF">SAMN05421757_103469</name>
</gene>
<proteinExistence type="predicted"/>
<feature type="transmembrane region" description="Helical" evidence="1">
    <location>
        <begin position="171"/>
        <end position="193"/>
    </location>
</feature>
<dbReference type="AlphaFoldDB" id="A0A239HM02"/>
<evidence type="ECO:0000313" key="2">
    <source>
        <dbReference type="EMBL" id="SNS81873.1"/>
    </source>
</evidence>
<feature type="transmembrane region" description="Helical" evidence="1">
    <location>
        <begin position="223"/>
        <end position="241"/>
    </location>
</feature>
<accession>A0A239HM02</accession>
<keyword evidence="3" id="KW-1185">Reference proteome</keyword>
<feature type="transmembrane region" description="Helical" evidence="1">
    <location>
        <begin position="114"/>
        <end position="134"/>
    </location>
</feature>
<dbReference type="Proteomes" id="UP000198426">
    <property type="component" value="Unassembled WGS sequence"/>
</dbReference>
<reference evidence="2 3" key="1">
    <citation type="submission" date="2017-06" db="EMBL/GenBank/DDBJ databases">
        <authorList>
            <person name="Kim H.J."/>
            <person name="Triplett B.A."/>
        </authorList>
    </citation>
    <scope>NUCLEOTIDE SEQUENCE [LARGE SCALE GENOMIC DNA]</scope>
    <source>
        <strain evidence="2 3">DSM 29339</strain>
    </source>
</reference>
<name>A0A239HM02_9RHOB</name>
<evidence type="ECO:0000313" key="3">
    <source>
        <dbReference type="Proteomes" id="UP000198426"/>
    </source>
</evidence>
<organism evidence="2 3">
    <name type="scientific">Tropicimonas sediminicola</name>
    <dbReference type="NCBI Taxonomy" id="1031541"/>
    <lineage>
        <taxon>Bacteria</taxon>
        <taxon>Pseudomonadati</taxon>
        <taxon>Pseudomonadota</taxon>
        <taxon>Alphaproteobacteria</taxon>
        <taxon>Rhodobacterales</taxon>
        <taxon>Roseobacteraceae</taxon>
        <taxon>Tropicimonas</taxon>
    </lineage>
</organism>
<keyword evidence="1" id="KW-0812">Transmembrane</keyword>
<sequence length="245" mass="25704">MSDPLQDPSGDSPGKMKAILLVTAAAAFAAAPAFVPFNGFDPTLFPIPQVDAPAQPAGYAFAIWGVIYLWLVIHAVYGLVARADDPAWDAPRWPLMVALVPGTPWLSVASFSPIWATILIFVMLGGALAAMLSAPRAQDPWLLGAPIELFAGWLTAASCVSLALLGAGYGIVFGQTIWAVIALALATGIALWVQQRRPGSWFHALGVIWALIAVAVSNFGGQWLLALLALAAAGLIAARTLRAVR</sequence>
<keyword evidence="1" id="KW-0472">Membrane</keyword>
<dbReference type="RefSeq" id="WP_245837889.1">
    <property type="nucleotide sequence ID" value="NZ_FZOY01000003.1"/>
</dbReference>
<dbReference type="EMBL" id="FZOY01000003">
    <property type="protein sequence ID" value="SNS81873.1"/>
    <property type="molecule type" value="Genomic_DNA"/>
</dbReference>
<feature type="transmembrane region" description="Helical" evidence="1">
    <location>
        <begin position="141"/>
        <end position="165"/>
    </location>
</feature>
<evidence type="ECO:0008006" key="4">
    <source>
        <dbReference type="Google" id="ProtNLM"/>
    </source>
</evidence>
<protein>
    <recommendedName>
        <fullName evidence="4">TspO and MBR related proteins</fullName>
    </recommendedName>
</protein>
<feature type="transmembrane region" description="Helical" evidence="1">
    <location>
        <begin position="200"/>
        <end position="217"/>
    </location>
</feature>
<feature type="transmembrane region" description="Helical" evidence="1">
    <location>
        <begin position="57"/>
        <end position="80"/>
    </location>
</feature>